<keyword evidence="5 7" id="KW-1133">Transmembrane helix</keyword>
<feature type="transmembrane region" description="Helical" evidence="7">
    <location>
        <begin position="500"/>
        <end position="520"/>
    </location>
</feature>
<dbReference type="InterPro" id="IPR000060">
    <property type="entry name" value="BCCT_transptr"/>
</dbReference>
<evidence type="ECO:0000256" key="4">
    <source>
        <dbReference type="ARBA" id="ARBA00022692"/>
    </source>
</evidence>
<feature type="transmembrane region" description="Helical" evidence="7">
    <location>
        <begin position="532"/>
        <end position="552"/>
    </location>
</feature>
<evidence type="ECO:0000313" key="10">
    <source>
        <dbReference type="Proteomes" id="UP000095751"/>
    </source>
</evidence>
<proteinExistence type="predicted"/>
<feature type="transmembrane region" description="Helical" evidence="7">
    <location>
        <begin position="326"/>
        <end position="350"/>
    </location>
</feature>
<evidence type="ECO:0000256" key="2">
    <source>
        <dbReference type="ARBA" id="ARBA00022448"/>
    </source>
</evidence>
<reference evidence="9 10" key="1">
    <citation type="submission" date="2016-09" db="EMBL/GenBank/DDBJ databases">
        <title>Extensive genetic diversity and differential bi-allelic expression allows diatom success in the polar Southern Ocean.</title>
        <authorList>
            <consortium name="DOE Joint Genome Institute"/>
            <person name="Mock T."/>
            <person name="Otillar R.P."/>
            <person name="Strauss J."/>
            <person name="Dupont C."/>
            <person name="Frickenhaus S."/>
            <person name="Maumus F."/>
            <person name="Mcmullan M."/>
            <person name="Sanges R."/>
            <person name="Schmutz J."/>
            <person name="Toseland A."/>
            <person name="Valas R."/>
            <person name="Veluchamy A."/>
            <person name="Ward B.J."/>
            <person name="Allen A."/>
            <person name="Barry K."/>
            <person name="Falciatore A."/>
            <person name="Ferrante M."/>
            <person name="Fortunato A.E."/>
            <person name="Gloeckner G."/>
            <person name="Gruber A."/>
            <person name="Hipkin R."/>
            <person name="Janech M."/>
            <person name="Kroth P."/>
            <person name="Leese F."/>
            <person name="Lindquist E."/>
            <person name="Lyon B.R."/>
            <person name="Martin J."/>
            <person name="Mayer C."/>
            <person name="Parker M."/>
            <person name="Quesneville H."/>
            <person name="Raymond J."/>
            <person name="Uhlig C."/>
            <person name="Valentin K.U."/>
            <person name="Worden A.Z."/>
            <person name="Armbrust E.V."/>
            <person name="Bowler C."/>
            <person name="Green B."/>
            <person name="Moulton V."/>
            <person name="Van Oosterhout C."/>
            <person name="Grigoriev I."/>
        </authorList>
    </citation>
    <scope>NUCLEOTIDE SEQUENCE [LARGE SCALE GENOMIC DNA]</scope>
    <source>
        <strain evidence="9 10">CCMP1102</strain>
    </source>
</reference>
<sequence length="745" mass="82744">MKFNWFVTIFGLIVLWGLAGYCMAQPAAASAALSTGFNWVVDYFTWFYIAANPVLTFFIVWLGFRYGHIKLGPKDAEPEFSNSSYFAMIFSAGVGVGLFFYGVSEPLFHREKDNYYSNAGYHSQNEIDQWSLVITMYHWGLAAWSPYLVVAIATGLGTYRFGLPMTIRSTFYPILGDYCWGWMGDLIDAISLVMTVAGVCTSLGLGAIQMVAGLQRLGWVDPDREDLQMVYVALICIITLCATASVVSGLAVGIKILANIAFGLGCFILFLCFAMEKSRYILDLLFQTTGVYLQWNIFQVPFWTDAFGSLEEGSGRAIDGNSAAEWWIGSWTVFYLAWWVAWACFVGMFIARISRNRTIGNIIVSVFIAPTIYSLLWFCCFGGIGLRQQRQALELEQIGSVSFDDPGHYLAEGSGFCYDVPQDDVVVNGTTVFTNHLLGITPVCTFNRADSTQAWFNVRFGPFLSGFSIFTLALYFITSSDSGSLVVDILASNGATEHHWIQRVFWALTEGAVACALLVAGDSDALSALQSASIIFGLPFNLFLFLMCFSIVQMCKAIEAENNPDHPHPDLLLPKKTWTMPVFGGVFNIFEFIISFGRVHEARKEKGMDLPTSEHTMEFFKALLLPFVSMYKIYNSSVINPKQKQGIGNMMATAAYTTCFIGWVALFVCGLINDGFVALAWSIFFVNGIILTTLRMQFRERLGIRGNVIGDFCLSSFLYPQVLAQMVVELNGNSVSVPTDGKHVN</sequence>
<protein>
    <submittedName>
        <fullName evidence="9">BCCT-domain-containing protein</fullName>
    </submittedName>
</protein>
<feature type="transmembrane region" description="Helical" evidence="7">
    <location>
        <begin position="652"/>
        <end position="673"/>
    </location>
</feature>
<feature type="transmembrane region" description="Helical" evidence="7">
    <location>
        <begin position="229"/>
        <end position="250"/>
    </location>
</feature>
<evidence type="ECO:0000256" key="1">
    <source>
        <dbReference type="ARBA" id="ARBA00004651"/>
    </source>
</evidence>
<dbReference type="GO" id="GO:0005886">
    <property type="term" value="C:plasma membrane"/>
    <property type="evidence" value="ECO:0007669"/>
    <property type="project" value="UniProtKB-SubCell"/>
</dbReference>
<keyword evidence="10" id="KW-1185">Reference proteome</keyword>
<dbReference type="PANTHER" id="PTHR30047">
    <property type="entry name" value="HIGH-AFFINITY CHOLINE TRANSPORT PROTEIN-RELATED"/>
    <property type="match status" value="1"/>
</dbReference>
<feature type="transmembrane region" description="Helical" evidence="7">
    <location>
        <begin position="362"/>
        <end position="386"/>
    </location>
</feature>
<feature type="transmembrane region" description="Helical" evidence="7">
    <location>
        <begin position="85"/>
        <end position="103"/>
    </location>
</feature>
<evidence type="ECO:0000256" key="3">
    <source>
        <dbReference type="ARBA" id="ARBA00022475"/>
    </source>
</evidence>
<name>A0A1E7FFL3_9STRA</name>
<feature type="transmembrane region" description="Helical" evidence="7">
    <location>
        <begin position="256"/>
        <end position="275"/>
    </location>
</feature>
<keyword evidence="3" id="KW-1003">Cell membrane</keyword>
<feature type="transmembrane region" description="Helical" evidence="7">
    <location>
        <begin position="578"/>
        <end position="599"/>
    </location>
</feature>
<feature type="transmembrane region" description="Helical" evidence="7">
    <location>
        <begin position="189"/>
        <end position="208"/>
    </location>
</feature>
<feature type="signal peptide" evidence="8">
    <location>
        <begin position="1"/>
        <end position="24"/>
    </location>
</feature>
<feature type="transmembrane region" description="Helical" evidence="7">
    <location>
        <begin position="679"/>
        <end position="698"/>
    </location>
</feature>
<keyword evidence="2" id="KW-0813">Transport</keyword>
<keyword evidence="6 7" id="KW-0472">Membrane</keyword>
<keyword evidence="4 7" id="KW-0812">Transmembrane</keyword>
<comment type="subcellular location">
    <subcellularLocation>
        <location evidence="1">Cell membrane</location>
        <topology evidence="1">Multi-pass membrane protein</topology>
    </subcellularLocation>
</comment>
<evidence type="ECO:0000256" key="6">
    <source>
        <dbReference type="ARBA" id="ARBA00023136"/>
    </source>
</evidence>
<dbReference type="InParanoid" id="A0A1E7FFL3"/>
<evidence type="ECO:0000256" key="5">
    <source>
        <dbReference type="ARBA" id="ARBA00022989"/>
    </source>
</evidence>
<dbReference type="PANTHER" id="PTHR30047:SF7">
    <property type="entry name" value="HIGH-AFFINITY CHOLINE TRANSPORT PROTEIN"/>
    <property type="match status" value="1"/>
</dbReference>
<keyword evidence="8" id="KW-0732">Signal</keyword>
<gene>
    <name evidence="9" type="ORF">FRACYDRAFT_185654</name>
</gene>
<feature type="transmembrane region" description="Helical" evidence="7">
    <location>
        <begin position="136"/>
        <end position="159"/>
    </location>
</feature>
<dbReference type="EMBL" id="KV784358">
    <property type="protein sequence ID" value="OEU16937.1"/>
    <property type="molecule type" value="Genomic_DNA"/>
</dbReference>
<evidence type="ECO:0000313" key="9">
    <source>
        <dbReference type="EMBL" id="OEU16937.1"/>
    </source>
</evidence>
<accession>A0A1E7FFL3</accession>
<evidence type="ECO:0000256" key="8">
    <source>
        <dbReference type="SAM" id="SignalP"/>
    </source>
</evidence>
<dbReference type="KEGG" id="fcy:FRACYDRAFT_185654"/>
<dbReference type="GO" id="GO:0022857">
    <property type="term" value="F:transmembrane transporter activity"/>
    <property type="evidence" value="ECO:0007669"/>
    <property type="project" value="InterPro"/>
</dbReference>
<dbReference type="Proteomes" id="UP000095751">
    <property type="component" value="Unassembled WGS sequence"/>
</dbReference>
<dbReference type="OrthoDB" id="39306at2759"/>
<feature type="transmembrane region" description="Helical" evidence="7">
    <location>
        <begin position="456"/>
        <end position="477"/>
    </location>
</feature>
<feature type="transmembrane region" description="Helical" evidence="7">
    <location>
        <begin position="43"/>
        <end position="64"/>
    </location>
</feature>
<organism evidence="9 10">
    <name type="scientific">Fragilariopsis cylindrus CCMP1102</name>
    <dbReference type="NCBI Taxonomy" id="635003"/>
    <lineage>
        <taxon>Eukaryota</taxon>
        <taxon>Sar</taxon>
        <taxon>Stramenopiles</taxon>
        <taxon>Ochrophyta</taxon>
        <taxon>Bacillariophyta</taxon>
        <taxon>Bacillariophyceae</taxon>
        <taxon>Bacillariophycidae</taxon>
        <taxon>Bacillariales</taxon>
        <taxon>Bacillariaceae</taxon>
        <taxon>Fragilariopsis</taxon>
    </lineage>
</organism>
<dbReference type="AlphaFoldDB" id="A0A1E7FFL3"/>
<feature type="chain" id="PRO_5009193074" evidence="8">
    <location>
        <begin position="25"/>
        <end position="745"/>
    </location>
</feature>
<dbReference type="Pfam" id="PF02028">
    <property type="entry name" value="BCCT"/>
    <property type="match status" value="2"/>
</dbReference>
<evidence type="ECO:0000256" key="7">
    <source>
        <dbReference type="SAM" id="Phobius"/>
    </source>
</evidence>